<dbReference type="PROSITE" id="PS00107">
    <property type="entry name" value="PROTEIN_KINASE_ATP"/>
    <property type="match status" value="1"/>
</dbReference>
<evidence type="ECO:0000256" key="5">
    <source>
        <dbReference type="ARBA" id="ARBA00022614"/>
    </source>
</evidence>
<evidence type="ECO:0000256" key="2">
    <source>
        <dbReference type="ARBA" id="ARBA00008684"/>
    </source>
</evidence>
<keyword evidence="9" id="KW-0677">Repeat</keyword>
<keyword evidence="12 20" id="KW-0067">ATP-binding</keyword>
<keyword evidence="5" id="KW-0433">Leucine-rich repeat</keyword>
<organism evidence="24 25">
    <name type="scientific">Cucurbita argyrosperma subsp. sororia</name>
    <dbReference type="NCBI Taxonomy" id="37648"/>
    <lineage>
        <taxon>Eukaryota</taxon>
        <taxon>Viridiplantae</taxon>
        <taxon>Streptophyta</taxon>
        <taxon>Embryophyta</taxon>
        <taxon>Tracheophyta</taxon>
        <taxon>Spermatophyta</taxon>
        <taxon>Magnoliopsida</taxon>
        <taxon>eudicotyledons</taxon>
        <taxon>Gunneridae</taxon>
        <taxon>Pentapetalae</taxon>
        <taxon>rosids</taxon>
        <taxon>fabids</taxon>
        <taxon>Cucurbitales</taxon>
        <taxon>Cucurbitaceae</taxon>
        <taxon>Cucurbiteae</taxon>
        <taxon>Cucurbita</taxon>
    </lineage>
</organism>
<comment type="similarity">
    <text evidence="2">Belongs to the protein kinase superfamily. Ser/Thr protein kinase family.</text>
</comment>
<dbReference type="Proteomes" id="UP000685013">
    <property type="component" value="Chromosome 13"/>
</dbReference>
<keyword evidence="25" id="KW-1185">Reference proteome</keyword>
<dbReference type="SMART" id="SM00220">
    <property type="entry name" value="S_TKc"/>
    <property type="match status" value="1"/>
</dbReference>
<keyword evidence="16 24" id="KW-0675">Receptor</keyword>
<keyword evidence="15" id="KW-1015">Disulfide bond</keyword>
<dbReference type="InterPro" id="IPR017441">
    <property type="entry name" value="Protein_kinase_ATP_BS"/>
</dbReference>
<comment type="catalytic activity">
    <reaction evidence="18">
        <text>L-threonyl-[protein] + ATP = O-phospho-L-threonyl-[protein] + ADP + H(+)</text>
        <dbReference type="Rhea" id="RHEA:46608"/>
        <dbReference type="Rhea" id="RHEA-COMP:11060"/>
        <dbReference type="Rhea" id="RHEA-COMP:11605"/>
        <dbReference type="ChEBI" id="CHEBI:15378"/>
        <dbReference type="ChEBI" id="CHEBI:30013"/>
        <dbReference type="ChEBI" id="CHEBI:30616"/>
        <dbReference type="ChEBI" id="CHEBI:61977"/>
        <dbReference type="ChEBI" id="CHEBI:456216"/>
        <dbReference type="EC" id="2.7.11.1"/>
    </reaction>
</comment>
<dbReference type="Pfam" id="PF07714">
    <property type="entry name" value="PK_Tyr_Ser-Thr"/>
    <property type="match status" value="1"/>
</dbReference>
<keyword evidence="14 22" id="KW-0472">Membrane</keyword>
<dbReference type="InterPro" id="IPR000719">
    <property type="entry name" value="Prot_kinase_dom"/>
</dbReference>
<evidence type="ECO:0000256" key="7">
    <source>
        <dbReference type="ARBA" id="ARBA00022692"/>
    </source>
</evidence>
<keyword evidence="10 20" id="KW-0547">Nucleotide-binding</keyword>
<name>A0AAV6MMD7_9ROSI</name>
<feature type="non-terminal residue" evidence="24">
    <location>
        <position position="1"/>
    </location>
</feature>
<keyword evidence="17" id="KW-0325">Glycoprotein</keyword>
<dbReference type="InterPro" id="IPR003591">
    <property type="entry name" value="Leu-rich_rpt_typical-subtyp"/>
</dbReference>
<comment type="subcellular location">
    <subcellularLocation>
        <location evidence="1">Membrane</location>
        <topology evidence="1">Single-pass membrane protein</topology>
    </subcellularLocation>
</comment>
<dbReference type="FunFam" id="3.80.10.10:FF:000129">
    <property type="entry name" value="Leucine-rich repeat receptor-like kinase"/>
    <property type="match status" value="1"/>
</dbReference>
<feature type="transmembrane region" description="Helical" evidence="22">
    <location>
        <begin position="930"/>
        <end position="954"/>
    </location>
</feature>
<evidence type="ECO:0000256" key="12">
    <source>
        <dbReference type="ARBA" id="ARBA00022840"/>
    </source>
</evidence>
<dbReference type="PANTHER" id="PTHR47986">
    <property type="entry name" value="OSJNBA0070M12.3 PROTEIN"/>
    <property type="match status" value="1"/>
</dbReference>
<evidence type="ECO:0000256" key="21">
    <source>
        <dbReference type="SAM" id="MobiDB-lite"/>
    </source>
</evidence>
<dbReference type="PANTHER" id="PTHR47986:SF1">
    <property type="entry name" value="OS04G0685900 PROTEIN"/>
    <property type="match status" value="1"/>
</dbReference>
<keyword evidence="11 24" id="KW-0418">Kinase</keyword>
<dbReference type="PROSITE" id="PS00108">
    <property type="entry name" value="PROTEIN_KINASE_ST"/>
    <property type="match status" value="1"/>
</dbReference>
<dbReference type="CDD" id="cd14066">
    <property type="entry name" value="STKc_IRAK"/>
    <property type="match status" value="1"/>
</dbReference>
<feature type="compositionally biased region" description="Low complexity" evidence="21">
    <location>
        <begin position="891"/>
        <end position="924"/>
    </location>
</feature>
<feature type="region of interest" description="Disordered" evidence="21">
    <location>
        <begin position="990"/>
        <end position="1010"/>
    </location>
</feature>
<proteinExistence type="inferred from homology"/>
<dbReference type="Pfam" id="PF08263">
    <property type="entry name" value="LRRNT_2"/>
    <property type="match status" value="2"/>
</dbReference>
<dbReference type="Pfam" id="PF00850">
    <property type="entry name" value="Hist_deacetyl"/>
    <property type="match status" value="1"/>
</dbReference>
<evidence type="ECO:0000256" key="8">
    <source>
        <dbReference type="ARBA" id="ARBA00022729"/>
    </source>
</evidence>
<comment type="catalytic activity">
    <reaction evidence="19">
        <text>L-seryl-[protein] + ATP = O-phospho-L-seryl-[protein] + ADP + H(+)</text>
        <dbReference type="Rhea" id="RHEA:17989"/>
        <dbReference type="Rhea" id="RHEA-COMP:9863"/>
        <dbReference type="Rhea" id="RHEA-COMP:11604"/>
        <dbReference type="ChEBI" id="CHEBI:15378"/>
        <dbReference type="ChEBI" id="CHEBI:29999"/>
        <dbReference type="ChEBI" id="CHEBI:30616"/>
        <dbReference type="ChEBI" id="CHEBI:83421"/>
        <dbReference type="ChEBI" id="CHEBI:456216"/>
        <dbReference type="EC" id="2.7.11.1"/>
    </reaction>
</comment>
<evidence type="ECO:0000256" key="3">
    <source>
        <dbReference type="ARBA" id="ARBA00012513"/>
    </source>
</evidence>
<protein>
    <recommendedName>
        <fullName evidence="3">non-specific serine/threonine protein kinase</fullName>
        <ecNumber evidence="3">2.7.11.1</ecNumber>
    </recommendedName>
</protein>
<evidence type="ECO:0000256" key="4">
    <source>
        <dbReference type="ARBA" id="ARBA00022527"/>
    </source>
</evidence>
<dbReference type="GO" id="GO:0005524">
    <property type="term" value="F:ATP binding"/>
    <property type="evidence" value="ECO:0007669"/>
    <property type="project" value="UniProtKB-UniRule"/>
</dbReference>
<feature type="domain" description="Protein kinase" evidence="23">
    <location>
        <begin position="1033"/>
        <end position="1313"/>
    </location>
</feature>
<dbReference type="InterPro" id="IPR013210">
    <property type="entry name" value="LRR_N_plant-typ"/>
</dbReference>
<evidence type="ECO:0000313" key="25">
    <source>
        <dbReference type="Proteomes" id="UP000685013"/>
    </source>
</evidence>
<reference evidence="24 25" key="1">
    <citation type="journal article" date="2021" name="Hortic Res">
        <title>The domestication of Cucurbita argyrosperma as revealed by the genome of its wild relative.</title>
        <authorList>
            <person name="Barrera-Redondo J."/>
            <person name="Sanchez-de la Vega G."/>
            <person name="Aguirre-Liguori J.A."/>
            <person name="Castellanos-Morales G."/>
            <person name="Gutierrez-Guerrero Y.T."/>
            <person name="Aguirre-Dugua X."/>
            <person name="Aguirre-Planter E."/>
            <person name="Tenaillon M.I."/>
            <person name="Lira-Saade R."/>
            <person name="Eguiarte L.E."/>
        </authorList>
    </citation>
    <scope>NUCLEOTIDE SEQUENCE [LARGE SCALE GENOMIC DNA]</scope>
    <source>
        <strain evidence="24">JBR-2021</strain>
    </source>
</reference>
<evidence type="ECO:0000256" key="19">
    <source>
        <dbReference type="ARBA" id="ARBA00048679"/>
    </source>
</evidence>
<evidence type="ECO:0000256" key="6">
    <source>
        <dbReference type="ARBA" id="ARBA00022679"/>
    </source>
</evidence>
<dbReference type="EMBL" id="JAGKQH010000013">
    <property type="protein sequence ID" value="KAG6583698.1"/>
    <property type="molecule type" value="Genomic_DNA"/>
</dbReference>
<feature type="region of interest" description="Disordered" evidence="21">
    <location>
        <begin position="870"/>
        <end position="925"/>
    </location>
</feature>
<dbReference type="FunFam" id="3.80.10.10:FF:000190">
    <property type="entry name" value="Receptor-like kinase TMK4"/>
    <property type="match status" value="1"/>
</dbReference>
<dbReference type="InterPro" id="IPR001611">
    <property type="entry name" value="Leu-rich_rpt"/>
</dbReference>
<feature type="compositionally biased region" description="Low complexity" evidence="21">
    <location>
        <begin position="996"/>
        <end position="1008"/>
    </location>
</feature>
<dbReference type="PROSITE" id="PS50011">
    <property type="entry name" value="PROTEIN_KINASE_DOM"/>
    <property type="match status" value="1"/>
</dbReference>
<evidence type="ECO:0000256" key="13">
    <source>
        <dbReference type="ARBA" id="ARBA00022989"/>
    </source>
</evidence>
<gene>
    <name evidence="24" type="primary">TMK3</name>
    <name evidence="24" type="ORF">SDJN03_19630</name>
</gene>
<keyword evidence="7 22" id="KW-0812">Transmembrane</keyword>
<evidence type="ECO:0000256" key="11">
    <source>
        <dbReference type="ARBA" id="ARBA00022777"/>
    </source>
</evidence>
<evidence type="ECO:0000256" key="10">
    <source>
        <dbReference type="ARBA" id="ARBA00022741"/>
    </source>
</evidence>
<keyword evidence="4" id="KW-0723">Serine/threonine-protein kinase</keyword>
<dbReference type="InterPro" id="IPR023801">
    <property type="entry name" value="His_deacetylse_dom"/>
</dbReference>
<dbReference type="Pfam" id="PF00560">
    <property type="entry name" value="LRR_1"/>
    <property type="match status" value="3"/>
</dbReference>
<evidence type="ECO:0000256" key="14">
    <source>
        <dbReference type="ARBA" id="ARBA00023136"/>
    </source>
</evidence>
<feature type="region of interest" description="Disordered" evidence="21">
    <location>
        <begin position="1350"/>
        <end position="1379"/>
    </location>
</feature>
<evidence type="ECO:0000256" key="17">
    <source>
        <dbReference type="ARBA" id="ARBA00023180"/>
    </source>
</evidence>
<feature type="compositionally biased region" description="Polar residues" evidence="21">
    <location>
        <begin position="1350"/>
        <end position="1359"/>
    </location>
</feature>
<dbReference type="InterPro" id="IPR052422">
    <property type="entry name" value="Auxin_Ser/Thr_Kinase"/>
</dbReference>
<keyword evidence="6" id="KW-0808">Transferase</keyword>
<dbReference type="InterPro" id="IPR008271">
    <property type="entry name" value="Ser/Thr_kinase_AS"/>
</dbReference>
<dbReference type="SMART" id="SM00369">
    <property type="entry name" value="LRR_TYP"/>
    <property type="match status" value="5"/>
</dbReference>
<dbReference type="GO" id="GO:0004674">
    <property type="term" value="F:protein serine/threonine kinase activity"/>
    <property type="evidence" value="ECO:0007669"/>
    <property type="project" value="UniProtKB-KW"/>
</dbReference>
<evidence type="ECO:0000256" key="20">
    <source>
        <dbReference type="PROSITE-ProRule" id="PRU10141"/>
    </source>
</evidence>
<evidence type="ECO:0000256" key="16">
    <source>
        <dbReference type="ARBA" id="ARBA00023170"/>
    </source>
</evidence>
<evidence type="ECO:0000256" key="1">
    <source>
        <dbReference type="ARBA" id="ARBA00004167"/>
    </source>
</evidence>
<evidence type="ECO:0000256" key="15">
    <source>
        <dbReference type="ARBA" id="ARBA00023157"/>
    </source>
</evidence>
<comment type="caution">
    <text evidence="24">The sequence shown here is derived from an EMBL/GenBank/DDBJ whole genome shotgun (WGS) entry which is preliminary data.</text>
</comment>
<dbReference type="FunFam" id="1.10.510.10:FF:000198">
    <property type="entry name" value="receptor protein kinase TMK1"/>
    <property type="match status" value="1"/>
</dbReference>
<keyword evidence="8" id="KW-0732">Signal</keyword>
<evidence type="ECO:0000256" key="22">
    <source>
        <dbReference type="SAM" id="Phobius"/>
    </source>
</evidence>
<sequence>MVDSPSLSTSHRIDVFWHEGMLNHDTGYGVFDTGEDPGFLDVLDKHPENSDRIKNMVSILKRGPIAPFISWHSGRRALLSELLSFHDPDYVNELVEADKKGGKVMCCGTFLNPGSWDASLLAAGTTLSAMKHVLDRQGKIAYALVRPPGHHAQPTQADGYCFLNNAGLAVQLALNSGCEKVAVVDIDVHYGNGTAEGFYTSNKVLTISLHMDHGSWGPSHPQTGSIDELGEGQGYGYNLNIPLPNGTGNRGYEYAMKTLVVPAVQKFEPDMIVLVAGQDSSAFDPNGRQCLTMDGYRSIGQMMSELANKYSSGSLLIVQEGGYHVTYSAYCLNATLEGILNLSPPSISDPIGCYPEDEAFSVKRFLSLVDIIFHMASNDVENQHILMHQSHLYSKYDVNKDEEMCKASIFRLEMVDEKLGLCFSLFLLCLSSVCLYATDVNDVKILNDFKKGLDNPELLEWPDNGDDPCGVPPWPHVYCSGDRVSQIQVQGLGLKGPLPPNFNHLSKLSNLGLQKNKFNGALPSFSGLSELEFAFLNDNEFDTIPADFFDGLSSIRELALDYNPLNATVGWTLPDELAKSVQLTNLSLIQSNLVGPLPEFLGTLPSLSALKLSYNRLTGPIPKSFGQSLMQILWLNGQDTGMIGSLDVIPSMTSLTQLWLHGNQFSGVIPENIGDLASLYDLNLNRNQLVGLIPESLANMNLHNLVLNNNVLMGPIPKFKALNVTYDNNNFCQSKPGLQCAPEVAALLDFLGSLNYPIRLASEWSGNDPCQGPWLGISCNPKSEISIINLPKRGLLGTLSPAISKLDSLMEIRLAGNNISGKVPQNFTSLKSLRLLDLTGNNFEPPLPKFRDGVRVLTLGNPFLVSNHSAAPPLPVTQPPGTSVAPPPETSSGDAKPPPSSKGSPVPRSPVSLTNSSSSGTQKSSKPRRVIYMIATVLIIFMIFLSVLFCIFCYRKRKRADESPAFVVHPKDPSYPENMFKISVLNKNPGNLSNKTGTSMTSSSSGGTENSHLIEDGNLVVAVQVLRKATNDFAPENELGRGGFGTVYKGELEDGSKMAVKRMEAGSISNKALEEFQSEIAVLSHVRHRHLVSLLGYSTEGAERLLVYEYMPQGALSRHLFHWKALKLEPLSWMTRLTIALDVARGIEYLHSLARQTFIHRDLKSSNILLDDDFRAKVSDFGLVKLAPDGEKSVATKLAGTFGYLAPEYAVMGKITTKADVFSFGVVLMELLTGMMALDEARPEESRYLAEWFWQIKSNREKLMSAIDPSLSVNDDLFERISIIAELAGHCTAREPTHRPDMGHVVSVLSPLVEKWKPIQNDAESFSGIDYSLPLPQMLKVWQQSGSRETSFTSLQDSKGSIPARPTGFADSFTSVDGR</sequence>
<evidence type="ECO:0000259" key="23">
    <source>
        <dbReference type="PROSITE" id="PS50011"/>
    </source>
</evidence>
<evidence type="ECO:0000256" key="18">
    <source>
        <dbReference type="ARBA" id="ARBA00047899"/>
    </source>
</evidence>
<keyword evidence="13 22" id="KW-1133">Transmembrane helix</keyword>
<feature type="binding site" evidence="20">
    <location>
        <position position="1061"/>
    </location>
    <ligand>
        <name>ATP</name>
        <dbReference type="ChEBI" id="CHEBI:30616"/>
    </ligand>
</feature>
<dbReference type="FunFam" id="3.30.200.20:FF:000226">
    <property type="entry name" value="receptor protein kinase TMK1"/>
    <property type="match status" value="1"/>
</dbReference>
<dbReference type="InterPro" id="IPR001245">
    <property type="entry name" value="Ser-Thr/Tyr_kinase_cat_dom"/>
</dbReference>
<accession>A0AAV6MMD7</accession>
<evidence type="ECO:0000256" key="9">
    <source>
        <dbReference type="ARBA" id="ARBA00022737"/>
    </source>
</evidence>
<evidence type="ECO:0000313" key="24">
    <source>
        <dbReference type="EMBL" id="KAG6583698.1"/>
    </source>
</evidence>
<dbReference type="EC" id="2.7.11.1" evidence="3"/>
<dbReference type="CDD" id="cd09996">
    <property type="entry name" value="HDAC_classII_1"/>
    <property type="match status" value="1"/>
</dbReference>
<dbReference type="GO" id="GO:0016020">
    <property type="term" value="C:membrane"/>
    <property type="evidence" value="ECO:0007669"/>
    <property type="project" value="UniProtKB-SubCell"/>
</dbReference>